<dbReference type="EMBL" id="OU503054">
    <property type="protein sequence ID" value="CAI9782363.1"/>
    <property type="molecule type" value="Genomic_DNA"/>
</dbReference>
<evidence type="ECO:0008006" key="6">
    <source>
        <dbReference type="Google" id="ProtNLM"/>
    </source>
</evidence>
<keyword evidence="2" id="KW-0804">Transcription</keyword>
<gene>
    <name evidence="4" type="ORF">FPE_LOCUS29793</name>
</gene>
<dbReference type="Proteomes" id="UP000834106">
    <property type="component" value="Chromosome 19"/>
</dbReference>
<feature type="region of interest" description="SAW" evidence="3">
    <location>
        <begin position="382"/>
        <end position="460"/>
    </location>
</feature>
<evidence type="ECO:0000256" key="3">
    <source>
        <dbReference type="PROSITE-ProRule" id="PRU01191"/>
    </source>
</evidence>
<name>A0AAD2A6B0_9LAMI</name>
<keyword evidence="1" id="KW-0805">Transcription regulation</keyword>
<protein>
    <recommendedName>
        <fullName evidence="6">Nodulation signaling pathway 2-like protein</fullName>
    </recommendedName>
</protein>
<dbReference type="InterPro" id="IPR005202">
    <property type="entry name" value="TF_GRAS"/>
</dbReference>
<evidence type="ECO:0000313" key="5">
    <source>
        <dbReference type="Proteomes" id="UP000834106"/>
    </source>
</evidence>
<comment type="caution">
    <text evidence="3">Lacks conserved residue(s) required for the propagation of feature annotation.</text>
</comment>
<feature type="short sequence motif" description="VHIID" evidence="3">
    <location>
        <begin position="254"/>
        <end position="258"/>
    </location>
</feature>
<evidence type="ECO:0000313" key="4">
    <source>
        <dbReference type="EMBL" id="CAI9782363.1"/>
    </source>
</evidence>
<evidence type="ECO:0000256" key="1">
    <source>
        <dbReference type="ARBA" id="ARBA00023015"/>
    </source>
</evidence>
<accession>A0AAD2A6B0</accession>
<keyword evidence="5" id="KW-1185">Reference proteome</keyword>
<dbReference type="AlphaFoldDB" id="A0AAD2A6B0"/>
<evidence type="ECO:0000256" key="2">
    <source>
        <dbReference type="ARBA" id="ARBA00023163"/>
    </source>
</evidence>
<comment type="similarity">
    <text evidence="3">Belongs to the GRAS family.</text>
</comment>
<organism evidence="4 5">
    <name type="scientific">Fraxinus pennsylvanica</name>
    <dbReference type="NCBI Taxonomy" id="56036"/>
    <lineage>
        <taxon>Eukaryota</taxon>
        <taxon>Viridiplantae</taxon>
        <taxon>Streptophyta</taxon>
        <taxon>Embryophyta</taxon>
        <taxon>Tracheophyta</taxon>
        <taxon>Spermatophyta</taxon>
        <taxon>Magnoliopsida</taxon>
        <taxon>eudicotyledons</taxon>
        <taxon>Gunneridae</taxon>
        <taxon>Pentapetalae</taxon>
        <taxon>asterids</taxon>
        <taxon>lamiids</taxon>
        <taxon>Lamiales</taxon>
        <taxon>Oleaceae</taxon>
        <taxon>Oleeae</taxon>
        <taxon>Fraxinus</taxon>
    </lineage>
</organism>
<sequence length="460" mass="52366">MMQSERILPSWETFDVPCSNLDQSRLYDPPMDFLMWDNLDFSSSPEELSVISSNSNVPTMFSDELFDLPNLSDDIFIPSPMEGLETISSGEIADICGWTNESDYEANFINPVPTNGEEYSPGFSLESSEDSVVFPLTNGSNTLPGDMEMDNETSLHHLIKAYGEATENGQQELARVIVNSIEEKSNPLGKTMERIAFYLFQLKQNQGDYLRQESLRNFTAAFKAFYQGLPYGRLAHFVANSAILEAMPDDAETIHIVDFDIGEAIQWPPVIEAISQMHKALKFTLIKSDDECSSPCWDIEETKQRLQDHARELGLKLQIDEKSVSDLASEITRTKKRGQARECSFLDKLLKHYQALFESLELSFPVHLADARTALESLFLVPYMSSLHWFLDLEKLMENSDLQSETGLEGRKLSKQSIIEAKQIVNERENTYKVKIEGHREHEMVLEWKGTPLVRVSTWM</sequence>
<dbReference type="Pfam" id="PF03514">
    <property type="entry name" value="GRAS"/>
    <property type="match status" value="2"/>
</dbReference>
<reference evidence="4" key="1">
    <citation type="submission" date="2023-05" db="EMBL/GenBank/DDBJ databases">
        <authorList>
            <person name="Huff M."/>
        </authorList>
    </citation>
    <scope>NUCLEOTIDE SEQUENCE</scope>
</reference>
<dbReference type="PANTHER" id="PTHR31636">
    <property type="entry name" value="OSJNBA0084A10.13 PROTEIN-RELATED"/>
    <property type="match status" value="1"/>
</dbReference>
<proteinExistence type="inferred from homology"/>
<dbReference type="PROSITE" id="PS50985">
    <property type="entry name" value="GRAS"/>
    <property type="match status" value="1"/>
</dbReference>